<feature type="domain" description="FAD-binding PCMH-type" evidence="7">
    <location>
        <begin position="1"/>
        <end position="167"/>
    </location>
</feature>
<keyword evidence="6" id="KW-0472">Membrane</keyword>
<dbReference type="Gene3D" id="3.30.465.10">
    <property type="match status" value="1"/>
</dbReference>
<evidence type="ECO:0000256" key="2">
    <source>
        <dbReference type="ARBA" id="ARBA00012405"/>
    </source>
</evidence>
<dbReference type="InterPro" id="IPR040165">
    <property type="entry name" value="Diminuto-like"/>
</dbReference>
<dbReference type="SUPFAM" id="SSF56176">
    <property type="entry name" value="FAD-binding/transporter-associated domain-like"/>
    <property type="match status" value="1"/>
</dbReference>
<evidence type="ECO:0000256" key="3">
    <source>
        <dbReference type="ARBA" id="ARBA00022692"/>
    </source>
</evidence>
<dbReference type="InterPro" id="IPR016166">
    <property type="entry name" value="FAD-bd_PCMH"/>
</dbReference>
<dbReference type="PANTHER" id="PTHR10801:SF0">
    <property type="entry name" value="DELTA(24)-STEROL REDUCTASE"/>
    <property type="match status" value="1"/>
</dbReference>
<reference evidence="8 9" key="1">
    <citation type="submission" date="2024-04" db="EMBL/GenBank/DDBJ databases">
        <title>Phyllosticta paracitricarpa is synonymous to the EU quarantine fungus P. citricarpa based on phylogenomic analyses.</title>
        <authorList>
            <consortium name="Lawrence Berkeley National Laboratory"/>
            <person name="Van ingen-buijs V.A."/>
            <person name="Van westerhoven A.C."/>
            <person name="Haridas S."/>
            <person name="Skiadas P."/>
            <person name="Martin F."/>
            <person name="Groenewald J.Z."/>
            <person name="Crous P.W."/>
            <person name="Seidl M.F."/>
        </authorList>
    </citation>
    <scope>NUCLEOTIDE SEQUENCE [LARGE SCALE GENOMIC DNA]</scope>
    <source>
        <strain evidence="8 9">CBS 141358</strain>
    </source>
</reference>
<sequence>MEQHQEAVKRVAERVKSFHERQVPFRVYHGSTNSTRHVGYDAEKVVDTSALSHVISIDSTACTAIVEPNVPMDKLVAATLAQGFVPQVVPEFPGITVGGSFSGTAAESSSFKYGYFDRSVNWVEMVLATGRVVTASPHENADLFYGAVGACGTLGVTTLFEIKLIPAAKYVQVTYVPVYSTKAALQEIDRRTKEPWDYIDGILYSATLGVIVLGRITDGQAALQEGVAVRRFARARDPWYYMHCHSQVAHQRHTHCETCMFAGSRNPLEAAVDDKPATELVPMHDYFFRYDRGAFWMGSFGWPPKYFNRLTRFLTDHLFRTRQMYKAMHLSNRAQQFIVQDLALPRESAEEFLTWSYDALALFPLWLCPVDAKTKAMLHKAKVLSSRLQPASGNNEKSFREQGQITINVGLWGTNQSYPVVRKNMEAKWKWIPQLFQQTVADNRAIEAKVYQLGGLKWLYAHNYYTEDEFWNVYDKQRYSQLRAKWDAGTLPTLWDKMKNTQTYQKDGNFAKAAFMTFFGREHLLKKKKAK</sequence>
<name>A0ABR1NGF5_9PEZI</name>
<evidence type="ECO:0000313" key="9">
    <source>
        <dbReference type="Proteomes" id="UP001367316"/>
    </source>
</evidence>
<accession>A0ABR1NGF5</accession>
<gene>
    <name evidence="8" type="ORF">JOL62DRAFT_636523</name>
</gene>
<evidence type="ECO:0000313" key="8">
    <source>
        <dbReference type="EMBL" id="KAK7613482.1"/>
    </source>
</evidence>
<dbReference type="PROSITE" id="PS51387">
    <property type="entry name" value="FAD_PCMH"/>
    <property type="match status" value="1"/>
</dbReference>
<comment type="subcellular location">
    <subcellularLocation>
        <location evidence="1">Membrane</location>
        <topology evidence="1">Single-pass membrane protein</topology>
    </subcellularLocation>
</comment>
<dbReference type="EC" id="1.3.1.72" evidence="2"/>
<evidence type="ECO:0000256" key="6">
    <source>
        <dbReference type="ARBA" id="ARBA00023136"/>
    </source>
</evidence>
<keyword evidence="5" id="KW-0560">Oxidoreductase</keyword>
<evidence type="ECO:0000256" key="4">
    <source>
        <dbReference type="ARBA" id="ARBA00022989"/>
    </source>
</evidence>
<evidence type="ECO:0000256" key="1">
    <source>
        <dbReference type="ARBA" id="ARBA00004167"/>
    </source>
</evidence>
<keyword evidence="9" id="KW-1185">Reference proteome</keyword>
<keyword evidence="4" id="KW-1133">Transmembrane helix</keyword>
<dbReference type="InterPro" id="IPR036318">
    <property type="entry name" value="FAD-bd_PCMH-like_sf"/>
</dbReference>
<dbReference type="InterPro" id="IPR016169">
    <property type="entry name" value="FAD-bd_PCMH_sub2"/>
</dbReference>
<comment type="caution">
    <text evidence="8">The sequence shown here is derived from an EMBL/GenBank/DDBJ whole genome shotgun (WGS) entry which is preliminary data.</text>
</comment>
<protein>
    <recommendedName>
        <fullName evidence="2">Delta(24)-sterol reductase</fullName>
        <ecNumber evidence="2">1.3.1.72</ecNumber>
    </recommendedName>
</protein>
<evidence type="ECO:0000256" key="5">
    <source>
        <dbReference type="ARBA" id="ARBA00023002"/>
    </source>
</evidence>
<organism evidence="8 9">
    <name type="scientific">Phyllosticta paracitricarpa</name>
    <dbReference type="NCBI Taxonomy" id="2016321"/>
    <lineage>
        <taxon>Eukaryota</taxon>
        <taxon>Fungi</taxon>
        <taxon>Dikarya</taxon>
        <taxon>Ascomycota</taxon>
        <taxon>Pezizomycotina</taxon>
        <taxon>Dothideomycetes</taxon>
        <taxon>Dothideomycetes incertae sedis</taxon>
        <taxon>Botryosphaeriales</taxon>
        <taxon>Phyllostictaceae</taxon>
        <taxon>Phyllosticta</taxon>
    </lineage>
</organism>
<proteinExistence type="predicted"/>
<dbReference type="Proteomes" id="UP001367316">
    <property type="component" value="Unassembled WGS sequence"/>
</dbReference>
<evidence type="ECO:0000259" key="7">
    <source>
        <dbReference type="PROSITE" id="PS51387"/>
    </source>
</evidence>
<dbReference type="Pfam" id="PF01565">
    <property type="entry name" value="FAD_binding_4"/>
    <property type="match status" value="1"/>
</dbReference>
<dbReference type="EMBL" id="JBBPBF010000006">
    <property type="protein sequence ID" value="KAK7613482.1"/>
    <property type="molecule type" value="Genomic_DNA"/>
</dbReference>
<keyword evidence="3" id="KW-0812">Transmembrane</keyword>
<dbReference type="InterPro" id="IPR006094">
    <property type="entry name" value="Oxid_FAD_bind_N"/>
</dbReference>
<dbReference type="PANTHER" id="PTHR10801">
    <property type="entry name" value="24-DEHYDROCHOLESTEROL REDUCTASE"/>
    <property type="match status" value="1"/>
</dbReference>